<evidence type="ECO:0000256" key="1">
    <source>
        <dbReference type="SAM" id="MobiDB-lite"/>
    </source>
</evidence>
<evidence type="ECO:0000259" key="2">
    <source>
        <dbReference type="PROSITE" id="PS50132"/>
    </source>
</evidence>
<dbReference type="EMBL" id="HG994585">
    <property type="protein sequence ID" value="CAF2973303.1"/>
    <property type="molecule type" value="Genomic_DNA"/>
</dbReference>
<protein>
    <submittedName>
        <fullName evidence="3">AKAP10</fullName>
    </submittedName>
</protein>
<dbReference type="InterPro" id="IPR052246">
    <property type="entry name" value="Cell_Polariz_PKAAnc"/>
</dbReference>
<accession>A0A7R8CZ48</accession>
<evidence type="ECO:0000313" key="3">
    <source>
        <dbReference type="EMBL" id="CAF2973303.1"/>
    </source>
</evidence>
<feature type="domain" description="RGS" evidence="2">
    <location>
        <begin position="44"/>
        <end position="183"/>
    </location>
</feature>
<sequence>MPFPKFLTSSRKRKERHSLKGNESVTPIEVEVEQPDCCWLRSLTFEDSLENPNLNGAFISFLESRDGSSHTFKFWMEVRTFKVVYSSNETMSIDSGYNSTEPNVQKNQLTDALRIYQKYVAPNGESLVPLPTEITHQIIKGICTETGLVDPDCFTPVEHLLYSSLHNEDFSEFLRSSHYAKYLLEGGGPTTIRDILSNETLLFRFTEFLESEGDKDSLSFWMIINNFHEQPEALQGDALVIYERYVSMQATNPLGFPNEIRSEIEEQKSVELKSTISSSVSPSKQFNKNFSARRSASVTSLASSCSDISTQNTLLAMSRPQSRISKSKSDINGKILRNVDSYSMNMDTSWDPNYIWRSMSSLKCIFPNCKYWRNRSFGAVAVAASIQQNNINNNNNTTPAFVGDPIIRNNANSKFNRVMRVLGVSGNDIPEVQEQLAWHQAEIIVKDIMNLTSNKNDSS</sequence>
<dbReference type="PANTHER" id="PTHR13155">
    <property type="entry name" value="A-KINASE ANCHOR PROTEINS"/>
    <property type="match status" value="1"/>
</dbReference>
<dbReference type="GO" id="GO:0005886">
    <property type="term" value="C:plasma membrane"/>
    <property type="evidence" value="ECO:0007669"/>
    <property type="project" value="TreeGrafter"/>
</dbReference>
<dbReference type="SMART" id="SM00315">
    <property type="entry name" value="RGS"/>
    <property type="match status" value="2"/>
</dbReference>
<feature type="region of interest" description="Disordered" evidence="1">
    <location>
        <begin position="1"/>
        <end position="21"/>
    </location>
</feature>
<dbReference type="GO" id="GO:0005739">
    <property type="term" value="C:mitochondrion"/>
    <property type="evidence" value="ECO:0007669"/>
    <property type="project" value="TreeGrafter"/>
</dbReference>
<keyword evidence="4" id="KW-1185">Reference proteome</keyword>
<dbReference type="Gene3D" id="1.10.167.10">
    <property type="entry name" value="Regulator of G-protein Signalling 4, domain 2"/>
    <property type="match status" value="2"/>
</dbReference>
<dbReference type="InterPro" id="IPR036305">
    <property type="entry name" value="RGS_sf"/>
</dbReference>
<feature type="domain" description="RGS" evidence="2">
    <location>
        <begin position="191"/>
        <end position="267"/>
    </location>
</feature>
<name>A0A7R8CZ48_LEPSM</name>
<dbReference type="GO" id="GO:0008104">
    <property type="term" value="P:intracellular protein localization"/>
    <property type="evidence" value="ECO:0007669"/>
    <property type="project" value="TreeGrafter"/>
</dbReference>
<dbReference type="OrthoDB" id="5584247at2759"/>
<gene>
    <name evidence="3" type="ORF">LSAA_11433</name>
</gene>
<dbReference type="SUPFAM" id="SSF48097">
    <property type="entry name" value="Regulator of G-protein signaling, RGS"/>
    <property type="match status" value="2"/>
</dbReference>
<dbReference type="InterPro" id="IPR016137">
    <property type="entry name" value="RGS"/>
</dbReference>
<dbReference type="Proteomes" id="UP000675881">
    <property type="component" value="Chromosome 6"/>
</dbReference>
<dbReference type="PANTHER" id="PTHR13155:SF1">
    <property type="entry name" value="A-KINASE ANCHOR PROTEIN 10, MITOCHONDRIAL"/>
    <property type="match status" value="1"/>
</dbReference>
<feature type="compositionally biased region" description="Basic residues" evidence="1">
    <location>
        <begin position="10"/>
        <end position="19"/>
    </location>
</feature>
<dbReference type="PROSITE" id="PS50132">
    <property type="entry name" value="RGS"/>
    <property type="match status" value="2"/>
</dbReference>
<organism evidence="3 4">
    <name type="scientific">Lepeophtheirus salmonis</name>
    <name type="common">Salmon louse</name>
    <name type="synonym">Caligus salmonis</name>
    <dbReference type="NCBI Taxonomy" id="72036"/>
    <lineage>
        <taxon>Eukaryota</taxon>
        <taxon>Metazoa</taxon>
        <taxon>Ecdysozoa</taxon>
        <taxon>Arthropoda</taxon>
        <taxon>Crustacea</taxon>
        <taxon>Multicrustacea</taxon>
        <taxon>Hexanauplia</taxon>
        <taxon>Copepoda</taxon>
        <taxon>Siphonostomatoida</taxon>
        <taxon>Caligidae</taxon>
        <taxon>Lepeophtheirus</taxon>
    </lineage>
</organism>
<dbReference type="Pfam" id="PF00615">
    <property type="entry name" value="RGS"/>
    <property type="match status" value="2"/>
</dbReference>
<dbReference type="InterPro" id="IPR044926">
    <property type="entry name" value="RGS_subdomain_2"/>
</dbReference>
<evidence type="ECO:0000313" key="4">
    <source>
        <dbReference type="Proteomes" id="UP000675881"/>
    </source>
</evidence>
<reference evidence="3" key="1">
    <citation type="submission" date="2021-02" db="EMBL/GenBank/DDBJ databases">
        <authorList>
            <person name="Bekaert M."/>
        </authorList>
    </citation>
    <scope>NUCLEOTIDE SEQUENCE</scope>
    <source>
        <strain evidence="3">IoA-00</strain>
    </source>
</reference>
<proteinExistence type="predicted"/>
<dbReference type="AlphaFoldDB" id="A0A7R8CZ48"/>